<evidence type="ECO:0000256" key="1">
    <source>
        <dbReference type="SAM" id="Phobius"/>
    </source>
</evidence>
<reference evidence="2 3" key="1">
    <citation type="submission" date="2024-09" db="EMBL/GenBank/DDBJ databases">
        <authorList>
            <person name="Sun Q."/>
            <person name="Mori K."/>
        </authorList>
    </citation>
    <scope>NUCLEOTIDE SEQUENCE [LARGE SCALE GENOMIC DNA]</scope>
    <source>
        <strain evidence="2 3">CGMCC 1.12926</strain>
    </source>
</reference>
<keyword evidence="3" id="KW-1185">Reference proteome</keyword>
<dbReference type="EMBL" id="JBHLYW010000029">
    <property type="protein sequence ID" value="MFC0080114.1"/>
    <property type="molecule type" value="Genomic_DNA"/>
</dbReference>
<evidence type="ECO:0000313" key="2">
    <source>
        <dbReference type="EMBL" id="MFC0080114.1"/>
    </source>
</evidence>
<gene>
    <name evidence="2" type="ORF">ACFFLS_23925</name>
</gene>
<dbReference type="Proteomes" id="UP001589734">
    <property type="component" value="Unassembled WGS sequence"/>
</dbReference>
<keyword evidence="1" id="KW-1133">Transmembrane helix</keyword>
<comment type="caution">
    <text evidence="2">The sequence shown here is derived from an EMBL/GenBank/DDBJ whole genome shotgun (WGS) entry which is preliminary data.</text>
</comment>
<keyword evidence="1" id="KW-0472">Membrane</keyword>
<sequence>MPNITREEIENEYRKAIRNKYEIEKDGSFSHYLDNPTQANLRDLCWEVFNSRPNSNDLNIYRSFFKFEFDERNEDISVKFTDKFRKVKDFYLGTKNTAKISTVDLAAILVNFEPRPFRKFRDRGFVNIDEPMNDIHQPAKNPYLPELVLVKNEDEKQIESNDDCLKEESSLEELLEDEILNQEEEFWQDEIFNDASMPNENLGFNTVLDENSKQVKELVKEEKIEEETAKAKEIFFRRILKKSKLTIAATAIIFVLIATGSLATVIYFNFFQKECMQWSGDHYEEVSCNLEIQGIGTYNSPQPYDQRIINLKKIKVCDTTVFFKNEKAVVWYTKVGDSVEFFNTHGIHPENGKALRPVTQYIIGKYVTKDFDK</sequence>
<accession>A0ABV6C1D6</accession>
<dbReference type="RefSeq" id="WP_379682896.1">
    <property type="nucleotide sequence ID" value="NZ_JBHLYW010000029.1"/>
</dbReference>
<keyword evidence="1" id="KW-0812">Transmembrane</keyword>
<name>A0ABV6C1D6_9FLAO</name>
<organism evidence="2 3">
    <name type="scientific">Flavobacterium procerum</name>
    <dbReference type="NCBI Taxonomy" id="1455569"/>
    <lineage>
        <taxon>Bacteria</taxon>
        <taxon>Pseudomonadati</taxon>
        <taxon>Bacteroidota</taxon>
        <taxon>Flavobacteriia</taxon>
        <taxon>Flavobacteriales</taxon>
        <taxon>Flavobacteriaceae</taxon>
        <taxon>Flavobacterium</taxon>
    </lineage>
</organism>
<protein>
    <submittedName>
        <fullName evidence="2">Uncharacterized protein</fullName>
    </submittedName>
</protein>
<proteinExistence type="predicted"/>
<evidence type="ECO:0000313" key="3">
    <source>
        <dbReference type="Proteomes" id="UP001589734"/>
    </source>
</evidence>
<feature type="transmembrane region" description="Helical" evidence="1">
    <location>
        <begin position="245"/>
        <end position="268"/>
    </location>
</feature>